<evidence type="ECO:0000259" key="1">
    <source>
        <dbReference type="PROSITE" id="PS50943"/>
    </source>
</evidence>
<name>A0ABU9DZU9_9FLAO</name>
<gene>
    <name evidence="2" type="ORF">WMW71_06155</name>
</gene>
<dbReference type="SUPFAM" id="SSF47413">
    <property type="entry name" value="lambda repressor-like DNA-binding domains"/>
    <property type="match status" value="1"/>
</dbReference>
<accession>A0ABU9DZU9</accession>
<dbReference type="Pfam" id="PF01381">
    <property type="entry name" value="HTH_3"/>
    <property type="match status" value="1"/>
</dbReference>
<comment type="caution">
    <text evidence="2">The sequence shown here is derived from an EMBL/GenBank/DDBJ whole genome shotgun (WGS) entry which is preliminary data.</text>
</comment>
<feature type="domain" description="HTH cro/C1-type" evidence="1">
    <location>
        <begin position="38"/>
        <end position="90"/>
    </location>
</feature>
<dbReference type="Gene3D" id="1.10.260.40">
    <property type="entry name" value="lambda repressor-like DNA-binding domains"/>
    <property type="match status" value="1"/>
</dbReference>
<dbReference type="InterPro" id="IPR010982">
    <property type="entry name" value="Lambda_DNA-bd_dom_sf"/>
</dbReference>
<dbReference type="RefSeq" id="WP_187660395.1">
    <property type="nucleotide sequence ID" value="NZ_JACTAB010000004.1"/>
</dbReference>
<reference evidence="2 3" key="1">
    <citation type="submission" date="2024-04" db="EMBL/GenBank/DDBJ databases">
        <title>draft genome sequnece of Flavobacterium buctense JCM 30750.</title>
        <authorList>
            <person name="Kim D.-U."/>
        </authorList>
    </citation>
    <scope>NUCLEOTIDE SEQUENCE [LARGE SCALE GENOMIC DNA]</scope>
    <source>
        <strain evidence="2 3">JCM 30750</strain>
    </source>
</reference>
<dbReference type="EMBL" id="JBBPCB010000003">
    <property type="protein sequence ID" value="MEK8179919.1"/>
    <property type="molecule type" value="Genomic_DNA"/>
</dbReference>
<evidence type="ECO:0000313" key="2">
    <source>
        <dbReference type="EMBL" id="MEK8179919.1"/>
    </source>
</evidence>
<keyword evidence="3" id="KW-1185">Reference proteome</keyword>
<organism evidence="2 3">
    <name type="scientific">Flavobacterium buctense</name>
    <dbReference type="NCBI Taxonomy" id="1648146"/>
    <lineage>
        <taxon>Bacteria</taxon>
        <taxon>Pseudomonadati</taxon>
        <taxon>Bacteroidota</taxon>
        <taxon>Flavobacteriia</taxon>
        <taxon>Flavobacteriales</taxon>
        <taxon>Flavobacteriaceae</taxon>
        <taxon>Flavobacterium</taxon>
    </lineage>
</organism>
<dbReference type="Proteomes" id="UP001491349">
    <property type="component" value="Unassembled WGS sequence"/>
</dbReference>
<dbReference type="SMART" id="SM00530">
    <property type="entry name" value="HTH_XRE"/>
    <property type="match status" value="1"/>
</dbReference>
<protein>
    <submittedName>
        <fullName evidence="2">Helix-turn-helix transcriptional regulator</fullName>
    </submittedName>
</protein>
<evidence type="ECO:0000313" key="3">
    <source>
        <dbReference type="Proteomes" id="UP001491349"/>
    </source>
</evidence>
<proteinExistence type="predicted"/>
<dbReference type="InterPro" id="IPR001387">
    <property type="entry name" value="Cro/C1-type_HTH"/>
</dbReference>
<dbReference type="PROSITE" id="PS50943">
    <property type="entry name" value="HTH_CROC1"/>
    <property type="match status" value="1"/>
</dbReference>
<dbReference type="CDD" id="cd00093">
    <property type="entry name" value="HTH_XRE"/>
    <property type="match status" value="1"/>
</dbReference>
<sequence length="156" mass="18739">MKLLDQIRNQLNENRVDIVFESQMVQSRIVSTFLEVIENNKVTQKELEERTGLSQPFLSAIFNNRKKLNVEHIAKLQNALNIILQPPKYLTTEEHYNTYYQDDEYVGLIERNFIISKEVCEFKFERLVLDNNRHSRKNFLHTKRIKLTRKESYEYA</sequence>